<evidence type="ECO:0000256" key="2">
    <source>
        <dbReference type="ARBA" id="ARBA00004651"/>
    </source>
</evidence>
<dbReference type="GO" id="GO:0005524">
    <property type="term" value="F:ATP binding"/>
    <property type="evidence" value="ECO:0007669"/>
    <property type="project" value="UniProtKB-KW"/>
</dbReference>
<feature type="binding site" evidence="21">
    <location>
        <position position="142"/>
    </location>
    <ligand>
        <name>ATP</name>
        <dbReference type="ChEBI" id="CHEBI:30616"/>
        <note>ligand shared between two neighboring subunits of the homotrimer</note>
    </ligand>
</feature>
<evidence type="ECO:0000256" key="5">
    <source>
        <dbReference type="ARBA" id="ARBA00022475"/>
    </source>
</evidence>
<evidence type="ECO:0000256" key="19">
    <source>
        <dbReference type="ARBA" id="ARBA00036239"/>
    </source>
</evidence>
<evidence type="ECO:0000256" key="11">
    <source>
        <dbReference type="ARBA" id="ARBA00023136"/>
    </source>
</evidence>
<evidence type="ECO:0000313" key="25">
    <source>
        <dbReference type="Ensembl" id="ENSDLAP00005031498.2"/>
    </source>
</evidence>
<comment type="catalytic activity">
    <reaction evidence="18">
        <text>K(+)(in) = K(+)(out)</text>
        <dbReference type="Rhea" id="RHEA:29463"/>
        <dbReference type="ChEBI" id="CHEBI:29103"/>
    </reaction>
</comment>
<evidence type="ECO:0000256" key="7">
    <source>
        <dbReference type="ARBA" id="ARBA00022741"/>
    </source>
</evidence>
<evidence type="ECO:0000256" key="12">
    <source>
        <dbReference type="ARBA" id="ARBA00023157"/>
    </source>
</evidence>
<keyword evidence="13" id="KW-0675">Receptor</keyword>
<evidence type="ECO:0000256" key="6">
    <source>
        <dbReference type="ARBA" id="ARBA00022692"/>
    </source>
</evidence>
<dbReference type="InterPro" id="IPR001429">
    <property type="entry name" value="P2X_purnocptor"/>
</dbReference>
<dbReference type="AlphaFoldDB" id="A0A8C4FGW8"/>
<dbReference type="GO" id="GO:0001614">
    <property type="term" value="F:purinergic nucleotide receptor activity"/>
    <property type="evidence" value="ECO:0007669"/>
    <property type="project" value="InterPro"/>
</dbReference>
<feature type="binding site" evidence="21">
    <location>
        <position position="269"/>
    </location>
    <ligand>
        <name>ATP</name>
        <dbReference type="ChEBI" id="CHEBI:30616"/>
        <note>ligand shared between two neighboring subunits of the homotrimer</note>
    </ligand>
</feature>
<keyword evidence="10" id="KW-0406">Ion transport</keyword>
<feature type="transmembrane region" description="Helical" evidence="24">
    <location>
        <begin position="292"/>
        <end position="317"/>
    </location>
</feature>
<dbReference type="PROSITE" id="PS01212">
    <property type="entry name" value="P2X_RECEPTOR"/>
    <property type="match status" value="1"/>
</dbReference>
<dbReference type="InterPro" id="IPR027309">
    <property type="entry name" value="P2X_extracellular_dom_sf"/>
</dbReference>
<evidence type="ECO:0000256" key="8">
    <source>
        <dbReference type="ARBA" id="ARBA00022840"/>
    </source>
</evidence>
<keyword evidence="9 24" id="KW-1133">Transmembrane helix</keyword>
<reference evidence="25" key="2">
    <citation type="submission" date="2025-09" db="UniProtKB">
        <authorList>
            <consortium name="Ensembl"/>
        </authorList>
    </citation>
    <scope>IDENTIFICATION</scope>
</reference>
<feature type="disulfide bond" evidence="22">
    <location>
        <begin position="173"/>
        <end position="183"/>
    </location>
</feature>
<comment type="subcellular location">
    <subcellularLocation>
        <location evidence="2">Cell membrane</location>
        <topology evidence="2">Multi-pass membrane protein</topology>
    </subcellularLocation>
    <subcellularLocation>
        <location evidence="1">Lysosome membrane</location>
        <topology evidence="1">Multi-pass membrane protein</topology>
    </subcellularLocation>
</comment>
<dbReference type="GO" id="GO:0005886">
    <property type="term" value="C:plasma membrane"/>
    <property type="evidence" value="ECO:0007669"/>
    <property type="project" value="UniProtKB-SubCell"/>
</dbReference>
<dbReference type="GO" id="GO:0033198">
    <property type="term" value="P:response to ATP"/>
    <property type="evidence" value="ECO:0007669"/>
    <property type="project" value="InterPro"/>
</dbReference>
<feature type="disulfide bond" evidence="22">
    <location>
        <begin position="98"/>
        <end position="117"/>
    </location>
</feature>
<evidence type="ECO:0000256" key="16">
    <source>
        <dbReference type="ARBA" id="ARBA00023286"/>
    </source>
</evidence>
<evidence type="ECO:0000256" key="9">
    <source>
        <dbReference type="ARBA" id="ARBA00022989"/>
    </source>
</evidence>
<dbReference type="GO" id="GO:0005765">
    <property type="term" value="C:lysosomal membrane"/>
    <property type="evidence" value="ECO:0007669"/>
    <property type="project" value="UniProtKB-SubCell"/>
</dbReference>
<evidence type="ECO:0000256" key="18">
    <source>
        <dbReference type="ARBA" id="ARBA00034430"/>
    </source>
</evidence>
<feature type="binding site" evidence="21">
    <location>
        <begin position="249"/>
        <end position="251"/>
    </location>
    <ligand>
        <name>ATP</name>
        <dbReference type="ChEBI" id="CHEBI:30616"/>
        <note>ligand shared between two neighboring subunits of the homotrimer</note>
    </ligand>
</feature>
<dbReference type="PANTHER" id="PTHR10125:SF8">
    <property type="entry name" value="P2X PURINOCEPTOR 3"/>
    <property type="match status" value="1"/>
</dbReference>
<evidence type="ECO:0000256" key="21">
    <source>
        <dbReference type="PIRSR" id="PIRSR005713-1"/>
    </source>
</evidence>
<organism evidence="25 26">
    <name type="scientific">Dicentrarchus labrax</name>
    <name type="common">European seabass</name>
    <name type="synonym">Morone labrax</name>
    <dbReference type="NCBI Taxonomy" id="13489"/>
    <lineage>
        <taxon>Eukaryota</taxon>
        <taxon>Metazoa</taxon>
        <taxon>Chordata</taxon>
        <taxon>Craniata</taxon>
        <taxon>Vertebrata</taxon>
        <taxon>Euteleostomi</taxon>
        <taxon>Actinopterygii</taxon>
        <taxon>Neopterygii</taxon>
        <taxon>Teleostei</taxon>
        <taxon>Neoteleostei</taxon>
        <taxon>Acanthomorphata</taxon>
        <taxon>Eupercaria</taxon>
        <taxon>Moronidae</taxon>
        <taxon>Dicentrarchus</taxon>
    </lineage>
</organism>
<feature type="glycosylation site" description="N-linked (GlcNAc...) asparagine" evidence="23">
    <location>
        <position position="140"/>
    </location>
</feature>
<dbReference type="GlyCosmos" id="A0A8C4FGW8">
    <property type="glycosylation" value="1 site, No reported glycans"/>
</dbReference>
<keyword evidence="17" id="KW-0407">Ion channel</keyword>
<evidence type="ECO:0000256" key="14">
    <source>
        <dbReference type="ARBA" id="ARBA00023180"/>
    </source>
</evidence>
<dbReference type="GO" id="GO:0070588">
    <property type="term" value="P:calcium ion transmembrane transport"/>
    <property type="evidence" value="ECO:0007669"/>
    <property type="project" value="TreeGrafter"/>
</dbReference>
<dbReference type="PIRSF" id="PIRSF005713">
    <property type="entry name" value="P2X_purinoceptor"/>
    <property type="match status" value="1"/>
</dbReference>
<keyword evidence="12 22" id="KW-1015">Disulfide bond</keyword>
<evidence type="ECO:0000256" key="23">
    <source>
        <dbReference type="PIRSR" id="PIRSR005713-3"/>
    </source>
</evidence>
<sequence length="340" mass="38830">MWSCITDFFTYETTKSVVVKSWTIGIINRVVQLLIITYFIGWVFLYEKAYQVRDTAIESSVMTKVKGFGVYNNKVMDVADYVTPTQYLFLRLKAFFLCCSGILTGKCVPFNVSIKMCEIKGWCPAEIDTIKTTPMKEVENFTIFIKNSIRFPTFNYTKGNFLSTITDDYIKKCNFDMINNTYCPIFRVGDVVRYAQQNFTKLADKGGVIGIKIGWICDLDKSDDHCNPSYSFTRLDAMSQKNSVSPGYNFRFAKYYKMENGTDYRTLVKAYAIRFDVLVNGNAGKFNMIPTLINMVAAFTSVGVGTVLCDIILLNFLKGAEQYKAKKFEEVIYSVVKITM</sequence>
<keyword evidence="5" id="KW-1003">Cell membrane</keyword>
<feature type="binding site" evidence="21">
    <location>
        <begin position="64"/>
        <end position="66"/>
    </location>
    <ligand>
        <name>ATP</name>
        <dbReference type="ChEBI" id="CHEBI:30616"/>
        <note>ligand shared between two neighboring subunits of the homotrimer</note>
    </ligand>
</feature>
<keyword evidence="26" id="KW-1185">Reference proteome</keyword>
<dbReference type="Ensembl" id="ENSDLAT00005033634.2">
    <property type="protein sequence ID" value="ENSDLAP00005031498.2"/>
    <property type="gene ID" value="ENSDLAG00005014004.2"/>
</dbReference>
<evidence type="ECO:0000256" key="20">
    <source>
        <dbReference type="ARBA" id="ARBA00036634"/>
    </source>
</evidence>
<evidence type="ECO:0000256" key="3">
    <source>
        <dbReference type="ARBA" id="ARBA00009848"/>
    </source>
</evidence>
<comment type="similarity">
    <text evidence="3">Belongs to the P2X receptor family.</text>
</comment>
<keyword evidence="14" id="KW-0325">Glycoprotein</keyword>
<protein>
    <submittedName>
        <fullName evidence="25">Purinergic receptor P2X, ligand-gated ion channel, 3b</fullName>
    </submittedName>
</protein>
<dbReference type="Gene3D" id="1.10.287.940">
    <property type="entry name" value="atp-gated p2x4 ion channel"/>
    <property type="match status" value="2"/>
</dbReference>
<keyword evidence="11 24" id="KW-0472">Membrane</keyword>
<evidence type="ECO:0000256" key="1">
    <source>
        <dbReference type="ARBA" id="ARBA00004155"/>
    </source>
</evidence>
<evidence type="ECO:0000256" key="10">
    <source>
        <dbReference type="ARBA" id="ARBA00023065"/>
    </source>
</evidence>
<proteinExistence type="inferred from homology"/>
<dbReference type="GO" id="GO:0004931">
    <property type="term" value="F:extracellularly ATP-gated monoatomic cation channel activity"/>
    <property type="evidence" value="ECO:0007669"/>
    <property type="project" value="InterPro"/>
</dbReference>
<keyword evidence="8 21" id="KW-0067">ATP-binding</keyword>
<dbReference type="Pfam" id="PF00864">
    <property type="entry name" value="P2X_receptor"/>
    <property type="match status" value="2"/>
</dbReference>
<dbReference type="PANTHER" id="PTHR10125">
    <property type="entry name" value="P2X PURINOCEPTOR"/>
    <property type="match status" value="1"/>
</dbReference>
<dbReference type="GO" id="GO:0098794">
    <property type="term" value="C:postsynapse"/>
    <property type="evidence" value="ECO:0007669"/>
    <property type="project" value="GOC"/>
</dbReference>
<evidence type="ECO:0000313" key="26">
    <source>
        <dbReference type="Proteomes" id="UP000694389"/>
    </source>
</evidence>
<keyword evidence="15" id="KW-0458">Lysosome</keyword>
<evidence type="ECO:0000256" key="13">
    <source>
        <dbReference type="ARBA" id="ARBA00023170"/>
    </source>
</evidence>
<dbReference type="PRINTS" id="PR01311">
    <property type="entry name" value="P2X4RECEPTOR"/>
</dbReference>
<dbReference type="Gene3D" id="2.60.490.10">
    <property type="entry name" value="atp-gated p2x4 ion channel domain"/>
    <property type="match status" value="1"/>
</dbReference>
<keyword evidence="7 21" id="KW-0547">Nucleotide-binding</keyword>
<name>A0A8C4FGW8_DICLA</name>
<feature type="disulfide bond" evidence="22">
    <location>
        <begin position="217"/>
        <end position="226"/>
    </location>
</feature>
<dbReference type="InterPro" id="IPR053792">
    <property type="entry name" value="P2X_RECEPTOR_CS"/>
</dbReference>
<evidence type="ECO:0000256" key="17">
    <source>
        <dbReference type="ARBA" id="ARBA00023303"/>
    </source>
</evidence>
<evidence type="ECO:0000256" key="22">
    <source>
        <dbReference type="PIRSR" id="PIRSR005713-2"/>
    </source>
</evidence>
<dbReference type="Proteomes" id="UP000694389">
    <property type="component" value="Unassembled WGS sequence"/>
</dbReference>
<dbReference type="InterPro" id="IPR003047">
    <property type="entry name" value="P2X4_purnocptor"/>
</dbReference>
<keyword evidence="4" id="KW-0813">Transport</keyword>
<accession>A0A8C4FGW8</accession>
<dbReference type="NCBIfam" id="TIGR00863">
    <property type="entry name" value="P2X"/>
    <property type="match status" value="1"/>
</dbReference>
<dbReference type="InterPro" id="IPR059116">
    <property type="entry name" value="P2X_receptor"/>
</dbReference>
<keyword evidence="16" id="KW-1071">Ligand-gated ion channel</keyword>
<comment type="catalytic activity">
    <reaction evidence="19">
        <text>Na(+)(in) = Na(+)(out)</text>
        <dbReference type="Rhea" id="RHEA:34963"/>
        <dbReference type="ChEBI" id="CHEBI:29101"/>
    </reaction>
</comment>
<reference evidence="25" key="1">
    <citation type="submission" date="2025-08" db="UniProtKB">
        <authorList>
            <consortium name="Ensembl"/>
        </authorList>
    </citation>
    <scope>IDENTIFICATION</scope>
</reference>
<evidence type="ECO:0000256" key="4">
    <source>
        <dbReference type="ARBA" id="ARBA00022448"/>
    </source>
</evidence>
<dbReference type="FunFam" id="1.10.287.940:FF:000010">
    <property type="entry name" value="P2X receptor E"/>
    <property type="match status" value="1"/>
</dbReference>
<dbReference type="GeneTree" id="ENSGT01020000230351"/>
<comment type="catalytic activity">
    <reaction evidence="20">
        <text>Ca(2+)(in) = Ca(2+)(out)</text>
        <dbReference type="Rhea" id="RHEA:29671"/>
        <dbReference type="ChEBI" id="CHEBI:29108"/>
    </reaction>
</comment>
<keyword evidence="6 24" id="KW-0812">Transmembrane</keyword>
<evidence type="ECO:0000256" key="24">
    <source>
        <dbReference type="SAM" id="Phobius"/>
    </source>
</evidence>
<evidence type="ECO:0000256" key="15">
    <source>
        <dbReference type="ARBA" id="ARBA00023228"/>
    </source>
</evidence>
<dbReference type="PRINTS" id="PR01307">
    <property type="entry name" value="P2XRECEPTOR"/>
</dbReference>